<dbReference type="OrthoDB" id="7252896at2"/>
<dbReference type="RefSeq" id="WP_127096438.1">
    <property type="nucleotide sequence ID" value="NZ_CP031423.1"/>
</dbReference>
<sequence>MTDVIVSSARRERTRRRLLDAAADVFAEDGLDATSVEAICERAGFTRGAFYSNFASKDELFLELATRVSNDKLSAVTARVRELDPEAVGSLRPAELVGRLLDVEHDSRKDVLLLSEIRTHALRDAALAAGYLAWQDAMITRVAEIVADVGRAGGLTFRLPAEAMARMLLETWETAASRAAMEGLDDEALCRVVSLRMQTLAEVLVG</sequence>
<dbReference type="InterPro" id="IPR001647">
    <property type="entry name" value="HTH_TetR"/>
</dbReference>
<evidence type="ECO:0000313" key="5">
    <source>
        <dbReference type="Proteomes" id="UP000276888"/>
    </source>
</evidence>
<dbReference type="GO" id="GO:0003700">
    <property type="term" value="F:DNA-binding transcription factor activity"/>
    <property type="evidence" value="ECO:0007669"/>
    <property type="project" value="TreeGrafter"/>
</dbReference>
<dbReference type="InterPro" id="IPR050109">
    <property type="entry name" value="HTH-type_TetR-like_transc_reg"/>
</dbReference>
<dbReference type="KEGG" id="mlv:CVS47_02596"/>
<reference evidence="4 5" key="1">
    <citation type="submission" date="2018-08" db="EMBL/GenBank/DDBJ databases">
        <title>Microbacterium lemovicicum sp. nov., a bacterium isolated from a natural uranium-rich soil.</title>
        <authorList>
            <person name="ORTET P."/>
        </authorList>
    </citation>
    <scope>NUCLEOTIDE SEQUENCE [LARGE SCALE GENOMIC DNA]</scope>
    <source>
        <strain evidence="4 5">Viu22</strain>
    </source>
</reference>
<dbReference type="SUPFAM" id="SSF48498">
    <property type="entry name" value="Tetracyclin repressor-like, C-terminal domain"/>
    <property type="match status" value="1"/>
</dbReference>
<dbReference type="Pfam" id="PF00440">
    <property type="entry name" value="TetR_N"/>
    <property type="match status" value="1"/>
</dbReference>
<keyword evidence="5" id="KW-1185">Reference proteome</keyword>
<dbReference type="AlphaFoldDB" id="A0A3Q9J104"/>
<dbReference type="PROSITE" id="PS50977">
    <property type="entry name" value="HTH_TETR_2"/>
    <property type="match status" value="1"/>
</dbReference>
<dbReference type="SUPFAM" id="SSF46689">
    <property type="entry name" value="Homeodomain-like"/>
    <property type="match status" value="1"/>
</dbReference>
<proteinExistence type="predicted"/>
<protein>
    <submittedName>
        <fullName evidence="4">HTH-type transcriptional regulator AcrR</fullName>
    </submittedName>
</protein>
<dbReference type="Proteomes" id="UP000276888">
    <property type="component" value="Chromosome"/>
</dbReference>
<name>A0A3Q9J104_9MICO</name>
<dbReference type="GO" id="GO:0000976">
    <property type="term" value="F:transcription cis-regulatory region binding"/>
    <property type="evidence" value="ECO:0007669"/>
    <property type="project" value="TreeGrafter"/>
</dbReference>
<dbReference type="EMBL" id="CP031423">
    <property type="protein sequence ID" value="AZS37946.1"/>
    <property type="molecule type" value="Genomic_DNA"/>
</dbReference>
<dbReference type="PANTHER" id="PTHR30055">
    <property type="entry name" value="HTH-TYPE TRANSCRIPTIONAL REGULATOR RUTR"/>
    <property type="match status" value="1"/>
</dbReference>
<evidence type="ECO:0000313" key="4">
    <source>
        <dbReference type="EMBL" id="AZS37946.1"/>
    </source>
</evidence>
<keyword evidence="1 2" id="KW-0238">DNA-binding</keyword>
<evidence type="ECO:0000256" key="1">
    <source>
        <dbReference type="ARBA" id="ARBA00023125"/>
    </source>
</evidence>
<evidence type="ECO:0000256" key="2">
    <source>
        <dbReference type="PROSITE-ProRule" id="PRU00335"/>
    </source>
</evidence>
<dbReference type="PANTHER" id="PTHR30055:SF241">
    <property type="entry name" value="TRANSCRIPTIONAL REGULATORY PROTEIN"/>
    <property type="match status" value="1"/>
</dbReference>
<dbReference type="InterPro" id="IPR036271">
    <property type="entry name" value="Tet_transcr_reg_TetR-rel_C_sf"/>
</dbReference>
<gene>
    <name evidence="4" type="primary">acrR</name>
    <name evidence="4" type="ORF">CVS47_02596</name>
</gene>
<dbReference type="Gene3D" id="1.10.357.10">
    <property type="entry name" value="Tetracycline Repressor, domain 2"/>
    <property type="match status" value="1"/>
</dbReference>
<organism evidence="4 5">
    <name type="scientific">Microbacterium lemovicicum</name>
    <dbReference type="NCBI Taxonomy" id="1072463"/>
    <lineage>
        <taxon>Bacteria</taxon>
        <taxon>Bacillati</taxon>
        <taxon>Actinomycetota</taxon>
        <taxon>Actinomycetes</taxon>
        <taxon>Micrococcales</taxon>
        <taxon>Microbacteriaceae</taxon>
        <taxon>Microbacterium</taxon>
    </lineage>
</organism>
<feature type="domain" description="HTH tetR-type" evidence="3">
    <location>
        <begin position="12"/>
        <end position="72"/>
    </location>
</feature>
<evidence type="ECO:0000259" key="3">
    <source>
        <dbReference type="PROSITE" id="PS50977"/>
    </source>
</evidence>
<dbReference type="PRINTS" id="PR00455">
    <property type="entry name" value="HTHTETR"/>
</dbReference>
<feature type="DNA-binding region" description="H-T-H motif" evidence="2">
    <location>
        <begin position="35"/>
        <end position="54"/>
    </location>
</feature>
<dbReference type="InterPro" id="IPR009057">
    <property type="entry name" value="Homeodomain-like_sf"/>
</dbReference>
<accession>A0A3Q9J104</accession>